<protein>
    <submittedName>
        <fullName evidence="3">Uncharacterized protein DUF1206</fullName>
    </submittedName>
</protein>
<proteinExistence type="predicted"/>
<comment type="caution">
    <text evidence="3">The sequence shown here is derived from an EMBL/GenBank/DDBJ whole genome shotgun (WGS) entry which is preliminary data.</text>
</comment>
<keyword evidence="1" id="KW-1133">Transmembrane helix</keyword>
<feature type="transmembrane region" description="Helical" evidence="1">
    <location>
        <begin position="69"/>
        <end position="87"/>
    </location>
</feature>
<evidence type="ECO:0000313" key="4">
    <source>
        <dbReference type="Proteomes" id="UP000247591"/>
    </source>
</evidence>
<dbReference type="Pfam" id="PF06724">
    <property type="entry name" value="DUF1206"/>
    <property type="match status" value="3"/>
</dbReference>
<evidence type="ECO:0000256" key="1">
    <source>
        <dbReference type="SAM" id="Phobius"/>
    </source>
</evidence>
<reference evidence="3 4" key="1">
    <citation type="submission" date="2018-06" db="EMBL/GenBank/DDBJ databases">
        <title>Genomic Encyclopedia of Type Strains, Phase IV (KMG-IV): sequencing the most valuable type-strain genomes for metagenomic binning, comparative biology and taxonomic classification.</title>
        <authorList>
            <person name="Goeker M."/>
        </authorList>
    </citation>
    <scope>NUCLEOTIDE SEQUENCE [LARGE SCALE GENOMIC DNA]</scope>
    <source>
        <strain evidence="3 4">DSM 45521</strain>
    </source>
</reference>
<feature type="domain" description="DUF1206" evidence="2">
    <location>
        <begin position="201"/>
        <end position="269"/>
    </location>
</feature>
<feature type="transmembrane region" description="Helical" evidence="1">
    <location>
        <begin position="114"/>
        <end position="132"/>
    </location>
</feature>
<dbReference type="InterPro" id="IPR009597">
    <property type="entry name" value="DUF1206"/>
</dbReference>
<evidence type="ECO:0000259" key="2">
    <source>
        <dbReference type="Pfam" id="PF06724"/>
    </source>
</evidence>
<keyword evidence="4" id="KW-1185">Reference proteome</keyword>
<feature type="domain" description="DUF1206" evidence="2">
    <location>
        <begin position="25"/>
        <end position="91"/>
    </location>
</feature>
<feature type="domain" description="DUF1206" evidence="2">
    <location>
        <begin position="114"/>
        <end position="180"/>
    </location>
</feature>
<dbReference type="AlphaFoldDB" id="A0A318RM80"/>
<evidence type="ECO:0000313" key="3">
    <source>
        <dbReference type="EMBL" id="PYE16836.1"/>
    </source>
</evidence>
<name>A0A318RM80_WILLI</name>
<accession>A0A318RM80</accession>
<sequence length="272" mass="27674">MAENRVSGAVEKATDSTAFERAARAGHIVSGLVHLLIAFIIIRIAFGSGGNADQSGALGTLGSSPGGKTMLWIAAVAFLAMALWRVAEAIVGPHATEPGDDDSGASKLFDRAKAAGVALVYFGFAFSAFQFARGTGQSSGQQSAGLSARLMENTAGKTLLVVAGLVIIAIGGYHVYKGVTKNFLDDLKVSGGTVITPLGIAGYTAKGLVLIGAGVLVIVASINSDPSKATGIDGAVKTLGEAPFGKFLLILAGIGIAAYGLYSFAMARYSRM</sequence>
<feature type="transmembrane region" description="Helical" evidence="1">
    <location>
        <begin position="158"/>
        <end position="176"/>
    </location>
</feature>
<keyword evidence="1" id="KW-0812">Transmembrane</keyword>
<feature type="transmembrane region" description="Helical" evidence="1">
    <location>
        <begin position="28"/>
        <end position="49"/>
    </location>
</feature>
<dbReference type="Proteomes" id="UP000247591">
    <property type="component" value="Unassembled WGS sequence"/>
</dbReference>
<feature type="transmembrane region" description="Helical" evidence="1">
    <location>
        <begin position="242"/>
        <end position="262"/>
    </location>
</feature>
<dbReference type="RefSeq" id="WP_110469952.1">
    <property type="nucleotide sequence ID" value="NZ_QJSP01000007.1"/>
</dbReference>
<keyword evidence="1" id="KW-0472">Membrane</keyword>
<dbReference type="EMBL" id="QJSP01000007">
    <property type="protein sequence ID" value="PYE16836.1"/>
    <property type="molecule type" value="Genomic_DNA"/>
</dbReference>
<organism evidence="3 4">
    <name type="scientific">Williamsia limnetica</name>
    <dbReference type="NCBI Taxonomy" id="882452"/>
    <lineage>
        <taxon>Bacteria</taxon>
        <taxon>Bacillati</taxon>
        <taxon>Actinomycetota</taxon>
        <taxon>Actinomycetes</taxon>
        <taxon>Mycobacteriales</taxon>
        <taxon>Nocardiaceae</taxon>
        <taxon>Williamsia</taxon>
    </lineage>
</organism>
<feature type="transmembrane region" description="Helical" evidence="1">
    <location>
        <begin position="197"/>
        <end position="222"/>
    </location>
</feature>
<gene>
    <name evidence="3" type="ORF">DFR67_10778</name>
</gene>
<dbReference type="OrthoDB" id="4552598at2"/>